<dbReference type="PROSITE" id="PS51674">
    <property type="entry name" value="4FE4S_WBL"/>
    <property type="match status" value="1"/>
</dbReference>
<dbReference type="PANTHER" id="PTHR38839">
    <property type="entry name" value="TRANSCRIPTIONAL REGULATOR WHID-RELATED"/>
    <property type="match status" value="1"/>
</dbReference>
<keyword evidence="4" id="KW-0004">4Fe-4S</keyword>
<name>A0A7V8RXA5_9MYCO</name>
<dbReference type="GO" id="GO:0047134">
    <property type="term" value="F:protein-disulfide reductase [NAD(P)H] activity"/>
    <property type="evidence" value="ECO:0007669"/>
    <property type="project" value="TreeGrafter"/>
</dbReference>
<evidence type="ECO:0000256" key="1">
    <source>
        <dbReference type="ARBA" id="ARBA00001966"/>
    </source>
</evidence>
<evidence type="ECO:0000256" key="6">
    <source>
        <dbReference type="ARBA" id="ARBA00023004"/>
    </source>
</evidence>
<comment type="subcellular location">
    <subcellularLocation>
        <location evidence="2">Cytoplasm</location>
    </subcellularLocation>
</comment>
<keyword evidence="9" id="KW-0238">DNA-binding</keyword>
<evidence type="ECO:0000256" key="8">
    <source>
        <dbReference type="ARBA" id="ARBA00023015"/>
    </source>
</evidence>
<dbReference type="InterPro" id="IPR034768">
    <property type="entry name" value="4FE4S_WBL"/>
</dbReference>
<evidence type="ECO:0000256" key="10">
    <source>
        <dbReference type="ARBA" id="ARBA00023157"/>
    </source>
</evidence>
<evidence type="ECO:0000313" key="13">
    <source>
        <dbReference type="EMBL" id="KPG14308.1"/>
    </source>
</evidence>
<dbReference type="GO" id="GO:0045892">
    <property type="term" value="P:negative regulation of DNA-templated transcription"/>
    <property type="evidence" value="ECO:0007669"/>
    <property type="project" value="TreeGrafter"/>
</dbReference>
<dbReference type="AlphaFoldDB" id="A0A7V8RXA5"/>
<keyword evidence="6" id="KW-0408">Iron</keyword>
<evidence type="ECO:0000256" key="4">
    <source>
        <dbReference type="ARBA" id="ARBA00022485"/>
    </source>
</evidence>
<protein>
    <recommendedName>
        <fullName evidence="12">4Fe-4S Wbl-type domain-containing protein</fullName>
    </recommendedName>
</protein>
<comment type="cofactor">
    <cofactor evidence="1">
        <name>[4Fe-4S] cluster</name>
        <dbReference type="ChEBI" id="CHEBI:49883"/>
    </cofactor>
</comment>
<evidence type="ECO:0000256" key="5">
    <source>
        <dbReference type="ARBA" id="ARBA00022723"/>
    </source>
</evidence>
<dbReference type="GO" id="GO:0005737">
    <property type="term" value="C:cytoplasm"/>
    <property type="evidence" value="ECO:0007669"/>
    <property type="project" value="UniProtKB-SubCell"/>
</dbReference>
<evidence type="ECO:0000256" key="3">
    <source>
        <dbReference type="ARBA" id="ARBA00006597"/>
    </source>
</evidence>
<dbReference type="EMBL" id="LJFO01000003">
    <property type="protein sequence ID" value="KPG14376.1"/>
    <property type="molecule type" value="Genomic_DNA"/>
</dbReference>
<dbReference type="GO" id="GO:0046872">
    <property type="term" value="F:metal ion binding"/>
    <property type="evidence" value="ECO:0007669"/>
    <property type="project" value="UniProtKB-KW"/>
</dbReference>
<sequence length="79" mass="9098">MIESMDWQQYASCRGLGVEFFFPERGSGVSRQVRRICGRCYVKDECLAFSLKEGGFERGVWGGVGERIREREMYFEAAS</sequence>
<evidence type="ECO:0000256" key="9">
    <source>
        <dbReference type="ARBA" id="ARBA00023125"/>
    </source>
</evidence>
<dbReference type="Proteomes" id="UP000037843">
    <property type="component" value="Unassembled WGS sequence"/>
</dbReference>
<evidence type="ECO:0000259" key="12">
    <source>
        <dbReference type="PROSITE" id="PS51674"/>
    </source>
</evidence>
<evidence type="ECO:0000313" key="15">
    <source>
        <dbReference type="Proteomes" id="UP000037843"/>
    </source>
</evidence>
<keyword evidence="8" id="KW-0805">Transcription regulation</keyword>
<evidence type="ECO:0000256" key="7">
    <source>
        <dbReference type="ARBA" id="ARBA00023014"/>
    </source>
</evidence>
<evidence type="ECO:0000256" key="2">
    <source>
        <dbReference type="ARBA" id="ARBA00004496"/>
    </source>
</evidence>
<evidence type="ECO:0000256" key="11">
    <source>
        <dbReference type="ARBA" id="ARBA00023163"/>
    </source>
</evidence>
<dbReference type="InterPro" id="IPR003482">
    <property type="entry name" value="Whib"/>
</dbReference>
<keyword evidence="7" id="KW-0411">Iron-sulfur</keyword>
<proteinExistence type="inferred from homology"/>
<comment type="caution">
    <text evidence="13">The sequence shown here is derived from an EMBL/GenBank/DDBJ whole genome shotgun (WGS) entry which is preliminary data.</text>
</comment>
<evidence type="ECO:0000313" key="14">
    <source>
        <dbReference type="EMBL" id="KPG14376.1"/>
    </source>
</evidence>
<organism evidence="13 15">
    <name type="scientific">Mycobacteroides immunogenum</name>
    <dbReference type="NCBI Taxonomy" id="83262"/>
    <lineage>
        <taxon>Bacteria</taxon>
        <taxon>Bacillati</taxon>
        <taxon>Actinomycetota</taxon>
        <taxon>Actinomycetes</taxon>
        <taxon>Mycobacteriales</taxon>
        <taxon>Mycobacteriaceae</taxon>
        <taxon>Mycobacteroides</taxon>
    </lineage>
</organism>
<dbReference type="EMBL" id="LJFO01000003">
    <property type="protein sequence ID" value="KPG14308.1"/>
    <property type="molecule type" value="Genomic_DNA"/>
</dbReference>
<dbReference type="GO" id="GO:0045454">
    <property type="term" value="P:cell redox homeostasis"/>
    <property type="evidence" value="ECO:0007669"/>
    <property type="project" value="TreeGrafter"/>
</dbReference>
<feature type="domain" description="4Fe-4S Wbl-type" evidence="12">
    <location>
        <begin position="12"/>
        <end position="71"/>
    </location>
</feature>
<reference evidence="13 15" key="1">
    <citation type="submission" date="2015-09" db="EMBL/GenBank/DDBJ databases">
        <title>Genome Sequences of Mycobacterium immunogenum Isolates, Recuperated from a Chloraminated Drinking Water Distribution System Simulator Subjected to Episodes of Nitrification.</title>
        <authorList>
            <person name="Gomez-Alvarez V."/>
            <person name="Revetta R.P."/>
        </authorList>
    </citation>
    <scope>NUCLEOTIDE SEQUENCE [LARGE SCALE GENOMIC DNA]</scope>
    <source>
        <strain evidence="13 15">H008</strain>
    </source>
</reference>
<dbReference type="RefSeq" id="WP_054173075.1">
    <property type="nucleotide sequence ID" value="NZ_LJFO01000003.1"/>
</dbReference>
<dbReference type="Pfam" id="PF02467">
    <property type="entry name" value="Whib"/>
    <property type="match status" value="1"/>
</dbReference>
<accession>A0A7V8RXA5</accession>
<keyword evidence="10" id="KW-1015">Disulfide bond</keyword>
<gene>
    <name evidence="13" type="ORF">AN908_07000</name>
    <name evidence="14" type="ORF">AN908_07455</name>
</gene>
<comment type="similarity">
    <text evidence="3">Belongs to the WhiB family.</text>
</comment>
<keyword evidence="5" id="KW-0479">Metal-binding</keyword>
<keyword evidence="11" id="KW-0804">Transcription</keyword>
<dbReference type="GO" id="GO:0003677">
    <property type="term" value="F:DNA binding"/>
    <property type="evidence" value="ECO:0007669"/>
    <property type="project" value="UniProtKB-KW"/>
</dbReference>
<dbReference type="GO" id="GO:0051539">
    <property type="term" value="F:4 iron, 4 sulfur cluster binding"/>
    <property type="evidence" value="ECO:0007669"/>
    <property type="project" value="UniProtKB-KW"/>
</dbReference>